<sequence length="812" mass="92735">MVRSLSAFLFILISCLPCLSQSISEKVVDQYDISNKRLLAISTGINLYMMCQGQIDLDSAMLLSCDAYKFSRLLPYNEGYDNGRISSGQSLIDSGLIEKAKLQFNRLAGDDQIRLAIQLGTYYLFKPGTVRTDLDQSLRYIRQAQRLAIRSGKPLWKNECLSLLAKYHTQTGQILISQRYFSNVVLANVRANDKKGTALAAANQAINLPMRHSDKIGSLQKAKTLCKQAGLKTKEIEILSNIIVEYFISDWKLARVNYLELIRLQKASGFLHTHLAENGIGYIDDVQGSYVSALAHSLEAVKTMEKTGDTKFSALFYPRLASIYFHMDRKEGLTYYLKSIDNRSKETQLFWYKSFIACAGEMIKYYGGKKALEFLTPIQNKFPPLTLFDKMNLYLVRGYCYADLKQDRRASYFFDLFTEMAKQFPPEFIYAEIPFAYLRIAEFYSGLGDQSRTKLYLAKVKPFLPSKGNMYFLCKLDLINFRLDSLNKNYKSAIKNYQLFKEKSDSNLTLAASKQITFMQVQYDSRNKDASINSLTQQGELKQVELRRSQYVRIVASGGVVLLLVIAGLLCYQFLENKRSNEKLQLQRFEVYLKNRSLEQLLEEKQGLLKEVHHRVKNNLHTVMSLLESQAAFLANDALSAVQDSQHRIQAMSLIHQKLYASDNITTIQVSIYIRELVGYLRDSFANAQKIRFQLEVDPIELDVAQAIPLGLILNEALTNALKYAFPDGRSGSISIAFKHLDNRRFTLSITDDGIGFRPNNFQDEDTLHGIRLMNELCNKMQANLNINTIRGTSISLVFFQNQKAKYYDKIS</sequence>
<dbReference type="OrthoDB" id="9767435at2"/>
<dbReference type="PROSITE" id="PS51257">
    <property type="entry name" value="PROKAR_LIPOPROTEIN"/>
    <property type="match status" value="1"/>
</dbReference>
<feature type="signal peptide" evidence="8">
    <location>
        <begin position="1"/>
        <end position="20"/>
    </location>
</feature>
<keyword evidence="6 11" id="KW-0418">Kinase</keyword>
<gene>
    <name evidence="11" type="ORF">E0F88_27140</name>
</gene>
<evidence type="ECO:0000256" key="3">
    <source>
        <dbReference type="ARBA" id="ARBA00022553"/>
    </source>
</evidence>
<dbReference type="RefSeq" id="WP_131961455.1">
    <property type="nucleotide sequence ID" value="NZ_SMFL01000014.1"/>
</dbReference>
<keyword evidence="12" id="KW-1185">Reference proteome</keyword>
<dbReference type="SUPFAM" id="SSF48452">
    <property type="entry name" value="TPR-like"/>
    <property type="match status" value="1"/>
</dbReference>
<evidence type="ECO:0000256" key="4">
    <source>
        <dbReference type="ARBA" id="ARBA00022679"/>
    </source>
</evidence>
<feature type="domain" description="Histidine kinase/HSP90-like ATPase" evidence="9">
    <location>
        <begin position="708"/>
        <end position="799"/>
    </location>
</feature>
<dbReference type="Gene3D" id="1.25.40.10">
    <property type="entry name" value="Tetratricopeptide repeat domain"/>
    <property type="match status" value="1"/>
</dbReference>
<dbReference type="EMBL" id="SMFL01000014">
    <property type="protein sequence ID" value="TDE10752.1"/>
    <property type="molecule type" value="Genomic_DNA"/>
</dbReference>
<dbReference type="Pfam" id="PF07568">
    <property type="entry name" value="HisKA_2"/>
    <property type="match status" value="1"/>
</dbReference>
<evidence type="ECO:0000256" key="5">
    <source>
        <dbReference type="ARBA" id="ARBA00022741"/>
    </source>
</evidence>
<comment type="caution">
    <text evidence="11">The sequence shown here is derived from an EMBL/GenBank/DDBJ whole genome shotgun (WGS) entry which is preliminary data.</text>
</comment>
<dbReference type="GO" id="GO:0004673">
    <property type="term" value="F:protein histidine kinase activity"/>
    <property type="evidence" value="ECO:0007669"/>
    <property type="project" value="UniProtKB-EC"/>
</dbReference>
<dbReference type="Gene3D" id="3.30.565.10">
    <property type="entry name" value="Histidine kinase-like ATPase, C-terminal domain"/>
    <property type="match status" value="1"/>
</dbReference>
<name>A0A4R5DAR9_9BACT</name>
<dbReference type="InterPro" id="IPR003594">
    <property type="entry name" value="HATPase_dom"/>
</dbReference>
<dbReference type="SUPFAM" id="SSF55874">
    <property type="entry name" value="ATPase domain of HSP90 chaperone/DNA topoisomerase II/histidine kinase"/>
    <property type="match status" value="1"/>
</dbReference>
<dbReference type="Gene3D" id="3.30.450.20">
    <property type="entry name" value="PAS domain"/>
    <property type="match status" value="1"/>
</dbReference>
<evidence type="ECO:0000313" key="12">
    <source>
        <dbReference type="Proteomes" id="UP000294850"/>
    </source>
</evidence>
<evidence type="ECO:0000256" key="6">
    <source>
        <dbReference type="ARBA" id="ARBA00022777"/>
    </source>
</evidence>
<evidence type="ECO:0000256" key="7">
    <source>
        <dbReference type="ARBA" id="ARBA00022840"/>
    </source>
</evidence>
<evidence type="ECO:0000259" key="10">
    <source>
        <dbReference type="Pfam" id="PF07568"/>
    </source>
</evidence>
<dbReference type="Pfam" id="PF02518">
    <property type="entry name" value="HATPase_c"/>
    <property type="match status" value="1"/>
</dbReference>
<dbReference type="InterPro" id="IPR036890">
    <property type="entry name" value="HATPase_C_sf"/>
</dbReference>
<keyword evidence="4" id="KW-0808">Transferase</keyword>
<reference evidence="11 12" key="1">
    <citation type="submission" date="2019-03" db="EMBL/GenBank/DDBJ databases">
        <title>Dyadobacter AR-3-6 sp. nov., isolated from arctic soil.</title>
        <authorList>
            <person name="Chaudhary D.K."/>
        </authorList>
    </citation>
    <scope>NUCLEOTIDE SEQUENCE [LARGE SCALE GENOMIC DNA]</scope>
    <source>
        <strain evidence="11 12">AR-3-6</strain>
    </source>
</reference>
<evidence type="ECO:0000256" key="1">
    <source>
        <dbReference type="ARBA" id="ARBA00000085"/>
    </source>
</evidence>
<evidence type="ECO:0000256" key="8">
    <source>
        <dbReference type="SAM" id="SignalP"/>
    </source>
</evidence>
<dbReference type="InterPro" id="IPR011990">
    <property type="entry name" value="TPR-like_helical_dom_sf"/>
</dbReference>
<keyword evidence="7" id="KW-0067">ATP-binding</keyword>
<evidence type="ECO:0000259" key="9">
    <source>
        <dbReference type="Pfam" id="PF02518"/>
    </source>
</evidence>
<organism evidence="11 12">
    <name type="scientific">Dyadobacter psychrotolerans</name>
    <dbReference type="NCBI Taxonomy" id="2541721"/>
    <lineage>
        <taxon>Bacteria</taxon>
        <taxon>Pseudomonadati</taxon>
        <taxon>Bacteroidota</taxon>
        <taxon>Cytophagia</taxon>
        <taxon>Cytophagales</taxon>
        <taxon>Spirosomataceae</taxon>
        <taxon>Dyadobacter</taxon>
    </lineage>
</organism>
<accession>A0A4R5DAR9</accession>
<evidence type="ECO:0000313" key="11">
    <source>
        <dbReference type="EMBL" id="TDE10752.1"/>
    </source>
</evidence>
<keyword evidence="5" id="KW-0547">Nucleotide-binding</keyword>
<feature type="domain" description="Signal transduction histidine kinase subgroup 2 dimerisation and phosphoacceptor" evidence="10">
    <location>
        <begin position="611"/>
        <end position="684"/>
    </location>
</feature>
<dbReference type="PANTHER" id="PTHR41523:SF8">
    <property type="entry name" value="ETHYLENE RESPONSE SENSOR PROTEIN"/>
    <property type="match status" value="1"/>
</dbReference>
<proteinExistence type="predicted"/>
<dbReference type="GO" id="GO:0005524">
    <property type="term" value="F:ATP binding"/>
    <property type="evidence" value="ECO:0007669"/>
    <property type="project" value="UniProtKB-KW"/>
</dbReference>
<protein>
    <recommendedName>
        <fullName evidence="2">histidine kinase</fullName>
        <ecNumber evidence="2">2.7.13.3</ecNumber>
    </recommendedName>
</protein>
<dbReference type="InterPro" id="IPR011495">
    <property type="entry name" value="Sig_transdc_His_kin_sub2_dim/P"/>
</dbReference>
<keyword evidence="3" id="KW-0597">Phosphoprotein</keyword>
<dbReference type="Proteomes" id="UP000294850">
    <property type="component" value="Unassembled WGS sequence"/>
</dbReference>
<dbReference type="AlphaFoldDB" id="A0A4R5DAR9"/>
<evidence type="ECO:0000256" key="2">
    <source>
        <dbReference type="ARBA" id="ARBA00012438"/>
    </source>
</evidence>
<dbReference type="PANTHER" id="PTHR41523">
    <property type="entry name" value="TWO-COMPONENT SYSTEM SENSOR PROTEIN"/>
    <property type="match status" value="1"/>
</dbReference>
<comment type="catalytic activity">
    <reaction evidence="1">
        <text>ATP + protein L-histidine = ADP + protein N-phospho-L-histidine.</text>
        <dbReference type="EC" id="2.7.13.3"/>
    </reaction>
</comment>
<dbReference type="EC" id="2.7.13.3" evidence="2"/>
<feature type="chain" id="PRO_5021005446" description="histidine kinase" evidence="8">
    <location>
        <begin position="21"/>
        <end position="812"/>
    </location>
</feature>
<keyword evidence="8" id="KW-0732">Signal</keyword>